<keyword evidence="10" id="KW-0143">Chaperone</keyword>
<dbReference type="InterPro" id="IPR000648">
    <property type="entry name" value="Oxysterol-bd"/>
</dbReference>
<evidence type="ECO:0000256" key="1">
    <source>
        <dbReference type="ARBA" id="ARBA00004173"/>
    </source>
</evidence>
<comment type="subcellular location">
    <subcellularLocation>
        <location evidence="1">Mitochondrion</location>
    </subcellularLocation>
</comment>
<dbReference type="InterPro" id="IPR002110">
    <property type="entry name" value="Ankyrin_rpt"/>
</dbReference>
<feature type="domain" description="PH" evidence="14">
    <location>
        <begin position="762"/>
        <end position="857"/>
    </location>
</feature>
<dbReference type="GO" id="GO:0006897">
    <property type="term" value="P:endocytosis"/>
    <property type="evidence" value="ECO:0007669"/>
    <property type="project" value="TreeGrafter"/>
</dbReference>
<dbReference type="PROSITE" id="PS50297">
    <property type="entry name" value="ANK_REP_REGION"/>
    <property type="match status" value="2"/>
</dbReference>
<keyword evidence="9" id="KW-0496">Mitochondrion</keyword>
<dbReference type="SUPFAM" id="SSF48403">
    <property type="entry name" value="Ankyrin repeat"/>
    <property type="match status" value="1"/>
</dbReference>
<dbReference type="FunFam" id="2.30.29.30:FF:000061">
    <property type="entry name" value="Oxysterol binding protein 1"/>
    <property type="match status" value="1"/>
</dbReference>
<keyword evidence="16" id="KW-1185">Reference proteome</keyword>
<dbReference type="CDD" id="cd13292">
    <property type="entry name" value="PH_Osh1p_Osh2p_yeast"/>
    <property type="match status" value="1"/>
</dbReference>
<feature type="region of interest" description="Disordered" evidence="13">
    <location>
        <begin position="1116"/>
        <end position="1138"/>
    </location>
</feature>
<dbReference type="InterPro" id="IPR042272">
    <property type="entry name" value="ATP12_ATP_synth-F1-assembly_N"/>
</dbReference>
<dbReference type="Pfam" id="PF12796">
    <property type="entry name" value="Ank_2"/>
    <property type="match status" value="1"/>
</dbReference>
<dbReference type="PROSITE" id="PS50003">
    <property type="entry name" value="PH_DOMAIN"/>
    <property type="match status" value="1"/>
</dbReference>
<dbReference type="SUPFAM" id="SSF160909">
    <property type="entry name" value="ATP12-like"/>
    <property type="match status" value="1"/>
</dbReference>
<dbReference type="Pfam" id="PF00169">
    <property type="entry name" value="PH"/>
    <property type="match status" value="1"/>
</dbReference>
<evidence type="ECO:0000256" key="13">
    <source>
        <dbReference type="SAM" id="MobiDB-lite"/>
    </source>
</evidence>
<feature type="repeat" description="ANK" evidence="11">
    <location>
        <begin position="565"/>
        <end position="587"/>
    </location>
</feature>
<name>A0A6A6QJT7_9PEZI</name>
<evidence type="ECO:0000256" key="9">
    <source>
        <dbReference type="ARBA" id="ARBA00023128"/>
    </source>
</evidence>
<dbReference type="SMART" id="SM00248">
    <property type="entry name" value="ANK"/>
    <property type="match status" value="3"/>
</dbReference>
<evidence type="ECO:0000259" key="14">
    <source>
        <dbReference type="PROSITE" id="PS50003"/>
    </source>
</evidence>
<evidence type="ECO:0000256" key="10">
    <source>
        <dbReference type="ARBA" id="ARBA00023186"/>
    </source>
</evidence>
<dbReference type="InterPro" id="IPR036770">
    <property type="entry name" value="Ankyrin_rpt-contain_sf"/>
</dbReference>
<dbReference type="OrthoDB" id="1854502at2759"/>
<comment type="similarity">
    <text evidence="2">Belongs to the ATP12 family.</text>
</comment>
<dbReference type="InterPro" id="IPR011993">
    <property type="entry name" value="PH-like_dom_sf"/>
</dbReference>
<feature type="compositionally biased region" description="Acidic residues" evidence="13">
    <location>
        <begin position="963"/>
        <end position="974"/>
    </location>
</feature>
<evidence type="ECO:0000256" key="6">
    <source>
        <dbReference type="ARBA" id="ARBA00022946"/>
    </source>
</evidence>
<evidence type="ECO:0000256" key="8">
    <source>
        <dbReference type="ARBA" id="ARBA00023121"/>
    </source>
</evidence>
<dbReference type="GO" id="GO:0005886">
    <property type="term" value="C:plasma membrane"/>
    <property type="evidence" value="ECO:0007669"/>
    <property type="project" value="TreeGrafter"/>
</dbReference>
<dbReference type="GO" id="GO:0006869">
    <property type="term" value="P:lipid transport"/>
    <property type="evidence" value="ECO:0007669"/>
    <property type="project" value="UniProtKB-KW"/>
</dbReference>
<comment type="similarity">
    <text evidence="3 12">Belongs to the OSBP family.</text>
</comment>
<dbReference type="Pfam" id="PF00023">
    <property type="entry name" value="Ank"/>
    <property type="match status" value="1"/>
</dbReference>
<feature type="compositionally biased region" description="Polar residues" evidence="13">
    <location>
        <begin position="459"/>
        <end position="474"/>
    </location>
</feature>
<dbReference type="GO" id="GO:0034727">
    <property type="term" value="P:piecemeal microautophagy of the nucleus"/>
    <property type="evidence" value="ECO:0007669"/>
    <property type="project" value="TreeGrafter"/>
</dbReference>
<dbReference type="Proteomes" id="UP000799750">
    <property type="component" value="Unassembled WGS sequence"/>
</dbReference>
<dbReference type="GO" id="GO:0005829">
    <property type="term" value="C:cytosol"/>
    <property type="evidence" value="ECO:0007669"/>
    <property type="project" value="TreeGrafter"/>
</dbReference>
<dbReference type="EMBL" id="MU004194">
    <property type="protein sequence ID" value="KAF2492492.1"/>
    <property type="molecule type" value="Genomic_DNA"/>
</dbReference>
<keyword evidence="6" id="KW-0809">Transit peptide</keyword>
<accession>A0A6A6QJT7</accession>
<feature type="region of interest" description="Disordered" evidence="13">
    <location>
        <begin position="371"/>
        <end position="474"/>
    </location>
</feature>
<dbReference type="GO" id="GO:0030011">
    <property type="term" value="P:maintenance of cell polarity"/>
    <property type="evidence" value="ECO:0007669"/>
    <property type="project" value="TreeGrafter"/>
</dbReference>
<dbReference type="GO" id="GO:0032934">
    <property type="term" value="F:sterol binding"/>
    <property type="evidence" value="ECO:0007669"/>
    <property type="project" value="TreeGrafter"/>
</dbReference>
<evidence type="ECO:0000256" key="4">
    <source>
        <dbReference type="ARBA" id="ARBA00022448"/>
    </source>
</evidence>
<evidence type="ECO:0000313" key="16">
    <source>
        <dbReference type="Proteomes" id="UP000799750"/>
    </source>
</evidence>
<dbReference type="GO" id="GO:0006887">
    <property type="term" value="P:exocytosis"/>
    <property type="evidence" value="ECO:0007669"/>
    <property type="project" value="TreeGrafter"/>
</dbReference>
<evidence type="ECO:0000256" key="3">
    <source>
        <dbReference type="ARBA" id="ARBA00008842"/>
    </source>
</evidence>
<keyword evidence="4" id="KW-0813">Transport</keyword>
<dbReference type="PANTHER" id="PTHR10972">
    <property type="entry name" value="OXYSTEROL-BINDING PROTEIN-RELATED"/>
    <property type="match status" value="1"/>
</dbReference>
<feature type="region of interest" description="Disordered" evidence="13">
    <location>
        <begin position="31"/>
        <end position="59"/>
    </location>
</feature>
<evidence type="ECO:0000313" key="15">
    <source>
        <dbReference type="EMBL" id="KAF2492492.1"/>
    </source>
</evidence>
<keyword evidence="8" id="KW-0446">Lipid-binding</keyword>
<feature type="compositionally biased region" description="Low complexity" evidence="13">
    <location>
        <begin position="396"/>
        <end position="419"/>
    </location>
</feature>
<dbReference type="GO" id="GO:0005635">
    <property type="term" value="C:nuclear envelope"/>
    <property type="evidence" value="ECO:0007669"/>
    <property type="project" value="TreeGrafter"/>
</dbReference>
<evidence type="ECO:0000256" key="11">
    <source>
        <dbReference type="PROSITE-ProRule" id="PRU00023"/>
    </source>
</evidence>
<feature type="repeat" description="ANK" evidence="11">
    <location>
        <begin position="672"/>
        <end position="704"/>
    </location>
</feature>
<dbReference type="InterPro" id="IPR018494">
    <property type="entry name" value="Oxysterol-bd_CS"/>
</dbReference>
<dbReference type="InterPro" id="IPR011419">
    <property type="entry name" value="ATP12_ATP_synth-F1-assembly"/>
</dbReference>
<dbReference type="SUPFAM" id="SSF50729">
    <property type="entry name" value="PH domain-like"/>
    <property type="match status" value="1"/>
</dbReference>
<reference evidence="15" key="1">
    <citation type="journal article" date="2020" name="Stud. Mycol.">
        <title>101 Dothideomycetes genomes: a test case for predicting lifestyles and emergence of pathogens.</title>
        <authorList>
            <person name="Haridas S."/>
            <person name="Albert R."/>
            <person name="Binder M."/>
            <person name="Bloem J."/>
            <person name="Labutti K."/>
            <person name="Salamov A."/>
            <person name="Andreopoulos B."/>
            <person name="Baker S."/>
            <person name="Barry K."/>
            <person name="Bills G."/>
            <person name="Bluhm B."/>
            <person name="Cannon C."/>
            <person name="Castanera R."/>
            <person name="Culley D."/>
            <person name="Daum C."/>
            <person name="Ezra D."/>
            <person name="Gonzalez J."/>
            <person name="Henrissat B."/>
            <person name="Kuo A."/>
            <person name="Liang C."/>
            <person name="Lipzen A."/>
            <person name="Lutzoni F."/>
            <person name="Magnuson J."/>
            <person name="Mondo S."/>
            <person name="Nolan M."/>
            <person name="Ohm R."/>
            <person name="Pangilinan J."/>
            <person name="Park H.-J."/>
            <person name="Ramirez L."/>
            <person name="Alfaro M."/>
            <person name="Sun H."/>
            <person name="Tritt A."/>
            <person name="Yoshinaga Y."/>
            <person name="Zwiers L.-H."/>
            <person name="Turgeon B."/>
            <person name="Goodwin S."/>
            <person name="Spatafora J."/>
            <person name="Crous P."/>
            <person name="Grigoriev I."/>
        </authorList>
    </citation>
    <scope>NUCLEOTIDE SEQUENCE</scope>
    <source>
        <strain evidence="15">CBS 269.34</strain>
    </source>
</reference>
<organism evidence="15 16">
    <name type="scientific">Lophium mytilinum</name>
    <dbReference type="NCBI Taxonomy" id="390894"/>
    <lineage>
        <taxon>Eukaryota</taxon>
        <taxon>Fungi</taxon>
        <taxon>Dikarya</taxon>
        <taxon>Ascomycota</taxon>
        <taxon>Pezizomycotina</taxon>
        <taxon>Dothideomycetes</taxon>
        <taxon>Pleosporomycetidae</taxon>
        <taxon>Mytilinidiales</taxon>
        <taxon>Mytilinidiaceae</taxon>
        <taxon>Lophium</taxon>
    </lineage>
</organism>
<evidence type="ECO:0000256" key="5">
    <source>
        <dbReference type="ARBA" id="ARBA00022553"/>
    </source>
</evidence>
<dbReference type="Gene3D" id="2.30.29.30">
    <property type="entry name" value="Pleckstrin-homology domain (PH domain)/Phosphotyrosine-binding domain (PTB)"/>
    <property type="match status" value="1"/>
</dbReference>
<feature type="compositionally biased region" description="Basic residues" evidence="13">
    <location>
        <begin position="426"/>
        <end position="438"/>
    </location>
</feature>
<dbReference type="Gene3D" id="1.10.3580.10">
    <property type="entry name" value="ATP12 ATPase"/>
    <property type="match status" value="1"/>
</dbReference>
<evidence type="ECO:0000256" key="7">
    <source>
        <dbReference type="ARBA" id="ARBA00023055"/>
    </source>
</evidence>
<dbReference type="InterPro" id="IPR023335">
    <property type="entry name" value="ATP12_ortho_dom_sf"/>
</dbReference>
<evidence type="ECO:0000256" key="12">
    <source>
        <dbReference type="RuleBase" id="RU003844"/>
    </source>
</evidence>
<sequence length="1629" mass="180537">MDTLRPLCLLGRLSSRRVAPRRTHLPIVQCLHTSPPRPANPLPHPVVPGAPPDPPVSDVDERVARKKRQVELLKRAQELRTTPSKSKGGLLKRFWKDVSVKETPDGHQIFLDTRPVRTPTKDILTVPRSKHHLAAAIALEWDLLVSIQQALKTHNIPMTSLASRALDIQAADADGKSLVRDDMVKMMMRYLTTDTLLCWAPEKNIHDAPQLEERAGTETLRKLQIRVAEPIIAHLTTKVWPGVEITPITQEDSILPLPQPDMTKDVIRGWLSGLPAYELAGLERAVLASKSLLVGVRLLVEWSEHLSHLRNEVAGERFGIEEAAEAASLEVRWQTGMWGEVEDTHDVEKEDMRRQLGSVILLVSGDSRQHKRSKSASVKHLLSRVSSKPDVTDPESSIPPTSAAASSTTSLSSQQSALPVRGPSSHIRHPSRHGHRPHLSTTMSNAGGLSDSLAPASPSHGTSPASPTTKGASIEQSVKMFRVFEALRNGDTGAISKAMREQTASAPDSDKSASSVALSSTGRLEGTSILHLAIQCAEMPVIEFVLSNSTPGSDGPIDINGRDKDGNTPMHLAATLGRAPVVRTLLDQPGINDSVPNYLGQTPLDLARTPEIFQLLQLARSIFIDTNVKKIQSLVAAGDLAALEKLFQDPRIRSTIDVNGGELTTDPVTLESGGTLLHEAARRKDIKLIQMLLLNGADPFRRDRKGKLPQEVTKDDRTRAILKRSPAAHAAQRGIQEKTILGSSAAQAGSSGAENPLGSKDGREMKGYLKKWTNYTSGYKLRWFVLEDGVLSYYKHQDDAGSACRGAINMKIAKLYMDPQDKQRFEIHGKSSVKYHLKANHQVEAKRWYWALNNAIRWSKDEAQEEEKRQTREVEALKQAKIEQFEKRPSGEADSLSVHSKAAPKSFAPSSASLGVPFAIGGTSRTGASTIDDDDYPPSNYDPSISGGDLTKMQSHLGTATVEGEDDDDDDYGDDTSSHEVQPASKDAFNITAQSAKLQLDLLGQVSAALVSERTRNPTMQISDPTAVQALTSYESAVGNLKALVGDLLRISRDRDAYWQYRLDREANVRRMWEESMARVVQEQEELESRIGLSELKRRKTKAALREALEGYEVNDSRPVSRDGGKDEFAEAEETPTREMQDFLRPKGANTAVRRKSTFVDLGELSDSEADEDEFFDAVDAGEIEIVEMPISSPGIGATDMPPSTEELFDDKMAKIATAWRGYEDGPRQKLAMDADDRPKISLWGILKSMIGKDMTKMTLPVSFNEPTSLLQRVAEDMEYTDLLDTAAERMDSTERLVYVAAFAASEYASTIARVAKPFNPLLGETYEYARPDKGYRFFIEQVSHHPPVGAAYAESKKWDYYGESAVKSKFYGKSFDINPLGTWFLNLRPTSGGSELYTWKKVTSSVVGIITGNPTVDNYGLMEVKNWNTGEVCQLDFKARGWKASSAYQVHGKVMTADGKPRWSIGGRWNDKIYARLTPGYEDSVVHPTNTSGLKPDENKAFLVWECHGRPTGIPFNLTPFCVTLNDLPDKLRPILAPTDTRLRPDQRAMEDGEYDLAATEKNRVEEKQRARRREREAQGEEFVPRWFSKGRCETTGEEYWAFNGEYWTTRHEVSDKGGKWEGLEDIF</sequence>
<dbReference type="Gene3D" id="3.30.70.3490">
    <property type="match status" value="1"/>
</dbReference>
<dbReference type="Pfam" id="PF07542">
    <property type="entry name" value="ATP12"/>
    <property type="match status" value="1"/>
</dbReference>
<feature type="compositionally biased region" description="Basic and acidic residues" evidence="13">
    <location>
        <begin position="1560"/>
        <end position="1578"/>
    </location>
</feature>
<dbReference type="Pfam" id="PF01237">
    <property type="entry name" value="Oxysterol_BP"/>
    <property type="match status" value="1"/>
</dbReference>
<feature type="region of interest" description="Disordered" evidence="13">
    <location>
        <begin position="1547"/>
        <end position="1578"/>
    </location>
</feature>
<dbReference type="GO" id="GO:0005739">
    <property type="term" value="C:mitochondrion"/>
    <property type="evidence" value="ECO:0007669"/>
    <property type="project" value="UniProtKB-SubCell"/>
</dbReference>
<dbReference type="InterPro" id="IPR001849">
    <property type="entry name" value="PH_domain"/>
</dbReference>
<dbReference type="Gene3D" id="3.30.2180.10">
    <property type="entry name" value="ATP12-like"/>
    <property type="match status" value="1"/>
</dbReference>
<dbReference type="FunFam" id="2.40.160.120:FF:000008">
    <property type="entry name" value="Oxysterol binding protein (Osh1)"/>
    <property type="match status" value="1"/>
</dbReference>
<dbReference type="GO" id="GO:0043461">
    <property type="term" value="P:proton-transporting ATP synthase complex assembly"/>
    <property type="evidence" value="ECO:0007669"/>
    <property type="project" value="InterPro"/>
</dbReference>
<dbReference type="Gene3D" id="1.25.40.20">
    <property type="entry name" value="Ankyrin repeat-containing domain"/>
    <property type="match status" value="2"/>
</dbReference>
<feature type="compositionally biased region" description="Low complexity" evidence="13">
    <location>
        <begin position="937"/>
        <end position="946"/>
    </location>
</feature>
<dbReference type="InterPro" id="IPR037239">
    <property type="entry name" value="OSBP_sf"/>
</dbReference>
<dbReference type="PROSITE" id="PS01013">
    <property type="entry name" value="OSBP"/>
    <property type="match status" value="1"/>
</dbReference>
<dbReference type="PANTHER" id="PTHR10972:SF205">
    <property type="entry name" value="OXYSTEROL-BINDING PROTEIN 1"/>
    <property type="match status" value="1"/>
</dbReference>
<dbReference type="SMART" id="SM00233">
    <property type="entry name" value="PH"/>
    <property type="match status" value="1"/>
</dbReference>
<dbReference type="GO" id="GO:0097038">
    <property type="term" value="C:perinuclear endoplasmic reticulum"/>
    <property type="evidence" value="ECO:0007669"/>
    <property type="project" value="TreeGrafter"/>
</dbReference>
<keyword evidence="11" id="KW-0040">ANK repeat</keyword>
<protein>
    <recommendedName>
        <fullName evidence="14">PH domain-containing protein</fullName>
    </recommendedName>
</protein>
<gene>
    <name evidence="15" type="ORF">BU16DRAFT_574453</name>
</gene>
<keyword evidence="5" id="KW-0597">Phosphoprotein</keyword>
<dbReference type="Gene3D" id="2.40.160.120">
    <property type="match status" value="1"/>
</dbReference>
<dbReference type="PROSITE" id="PS50088">
    <property type="entry name" value="ANK_REPEAT"/>
    <property type="match status" value="2"/>
</dbReference>
<evidence type="ECO:0000256" key="2">
    <source>
        <dbReference type="ARBA" id="ARBA00008231"/>
    </source>
</evidence>
<dbReference type="SUPFAM" id="SSF144000">
    <property type="entry name" value="Oxysterol-binding protein-like"/>
    <property type="match status" value="1"/>
</dbReference>
<keyword evidence="7" id="KW-0445">Lipid transport</keyword>
<feature type="compositionally biased region" description="Pro residues" evidence="13">
    <location>
        <begin position="35"/>
        <end position="55"/>
    </location>
</feature>
<proteinExistence type="inferred from homology"/>
<feature type="region of interest" description="Disordered" evidence="13">
    <location>
        <begin position="925"/>
        <end position="982"/>
    </location>
</feature>
<dbReference type="FunFam" id="1.25.40.20:FF:000281">
    <property type="entry name" value="Oxysterol binding protein (Osh1)"/>
    <property type="match status" value="1"/>
</dbReference>